<reference evidence="6" key="1">
    <citation type="submission" date="2019-04" db="EMBL/GenBank/DDBJ databases">
        <authorList>
            <consortium name="Pathogen Informatics"/>
        </authorList>
    </citation>
    <scope>NUCLEOTIDE SEQUENCE</scope>
    <source>
        <strain evidence="6">NCTC9183</strain>
    </source>
</reference>
<name>A0A4P0Y5W0_KLEPN</name>
<keyword evidence="3" id="KW-0274">FAD</keyword>
<evidence type="ECO:0000256" key="1">
    <source>
        <dbReference type="ARBA" id="ARBA00001974"/>
    </source>
</evidence>
<dbReference type="Pfam" id="PF00890">
    <property type="entry name" value="FAD_binding_2"/>
    <property type="match status" value="2"/>
</dbReference>
<dbReference type="EC" id="1.3.99.1" evidence="6"/>
<protein>
    <submittedName>
        <fullName evidence="6">Putative NADH:flavin oxidoreductase</fullName>
        <ecNumber evidence="6">1.3.99.1</ecNumber>
    </submittedName>
</protein>
<evidence type="ECO:0000256" key="4">
    <source>
        <dbReference type="ARBA" id="ARBA00023002"/>
    </source>
</evidence>
<keyword evidence="4 6" id="KW-0560">Oxidoreductase</keyword>
<feature type="domain" description="FAD-dependent oxidoreductase 2 FAD-binding" evidence="5">
    <location>
        <begin position="3"/>
        <end position="93"/>
    </location>
</feature>
<dbReference type="InterPro" id="IPR027477">
    <property type="entry name" value="Succ_DH/fumarate_Rdtase_cat_sf"/>
</dbReference>
<evidence type="ECO:0000313" key="6">
    <source>
        <dbReference type="EMBL" id="VTM55569.1"/>
    </source>
</evidence>
<evidence type="ECO:0000256" key="2">
    <source>
        <dbReference type="ARBA" id="ARBA00022630"/>
    </source>
</evidence>
<dbReference type="EMBL" id="CABDVL010000003">
    <property type="protein sequence ID" value="VTM55569.1"/>
    <property type="molecule type" value="Genomic_DNA"/>
</dbReference>
<proteinExistence type="predicted"/>
<dbReference type="SUPFAM" id="SSF56425">
    <property type="entry name" value="Succinate dehydrogenase/fumarate reductase flavoprotein, catalytic domain"/>
    <property type="match status" value="1"/>
</dbReference>
<dbReference type="Gene3D" id="3.90.700.10">
    <property type="entry name" value="Succinate dehydrogenase/fumarate reductase flavoprotein, catalytic domain"/>
    <property type="match status" value="1"/>
</dbReference>
<dbReference type="SUPFAM" id="SSF51905">
    <property type="entry name" value="FAD/NAD(P)-binding domain"/>
    <property type="match status" value="1"/>
</dbReference>
<dbReference type="Gene3D" id="3.50.50.60">
    <property type="entry name" value="FAD/NAD(P)-binding domain"/>
    <property type="match status" value="1"/>
</dbReference>
<dbReference type="Proteomes" id="UP000507695">
    <property type="component" value="Unassembled WGS sequence"/>
</dbReference>
<dbReference type="GO" id="GO:0016491">
    <property type="term" value="F:oxidoreductase activity"/>
    <property type="evidence" value="ECO:0007669"/>
    <property type="project" value="UniProtKB-KW"/>
</dbReference>
<evidence type="ECO:0000259" key="5">
    <source>
        <dbReference type="Pfam" id="PF00890"/>
    </source>
</evidence>
<dbReference type="InterPro" id="IPR050315">
    <property type="entry name" value="FAD-oxidoreductase_2"/>
</dbReference>
<accession>A0A4P0Y5W0</accession>
<evidence type="ECO:0000256" key="3">
    <source>
        <dbReference type="ARBA" id="ARBA00022827"/>
    </source>
</evidence>
<feature type="domain" description="FAD-dependent oxidoreductase 2 FAD-binding" evidence="5">
    <location>
        <begin position="160"/>
        <end position="290"/>
    </location>
</feature>
<keyword evidence="2" id="KW-0285">Flavoprotein</keyword>
<dbReference type="InterPro" id="IPR036188">
    <property type="entry name" value="FAD/NAD-bd_sf"/>
</dbReference>
<dbReference type="PANTHER" id="PTHR43400:SF7">
    <property type="entry name" value="FAD-DEPENDENT OXIDOREDUCTASE 2 FAD BINDING DOMAIN-CONTAINING PROTEIN"/>
    <property type="match status" value="1"/>
</dbReference>
<dbReference type="AlphaFoldDB" id="A0A4P0Y5W0"/>
<comment type="cofactor">
    <cofactor evidence="1">
        <name>FAD</name>
        <dbReference type="ChEBI" id="CHEBI:57692"/>
    </cofactor>
</comment>
<organism evidence="6">
    <name type="scientific">Klebsiella pneumoniae</name>
    <dbReference type="NCBI Taxonomy" id="573"/>
    <lineage>
        <taxon>Bacteria</taxon>
        <taxon>Pseudomonadati</taxon>
        <taxon>Pseudomonadota</taxon>
        <taxon>Gammaproteobacteria</taxon>
        <taxon>Enterobacterales</taxon>
        <taxon>Enterobacteriaceae</taxon>
        <taxon>Klebsiella/Raoultella group</taxon>
        <taxon>Klebsiella</taxon>
        <taxon>Klebsiella pneumoniae complex</taxon>
    </lineage>
</organism>
<dbReference type="InterPro" id="IPR003953">
    <property type="entry name" value="FAD-dep_OxRdtase_2_FAD-bd"/>
</dbReference>
<dbReference type="PANTHER" id="PTHR43400">
    <property type="entry name" value="FUMARATE REDUCTASE"/>
    <property type="match status" value="1"/>
</dbReference>
<sequence>MRNITKRGIDVLLDTSVEEILMRGDEVSGVRLINDEKEVIEVQTKSIVVATGGFSANSAMVVKYRPDLEGFVTTNHKGATGSGIALLERIGAGHRGHGRNSDSPDRRAADLVSDFPNRFAAAALFSLTSRGTASSTRWRPAIKSRRRLSLCRNTMLTSSSTSMCGRKTKAADEYIAKGFVTSASSPRELAEKLGMDYHAFLATLECYNGAVEKQHDEQFGRTTALRAPINEGPFHAIRIAPGVHHTMGGVTINTDGEVLNVAQQPIRGAYAAGEVVGGIHGGNRIGGNAVADIIIFGTLAGHQAAKRARG</sequence>
<gene>
    <name evidence="6" type="primary">fccA</name>
    <name evidence="6" type="ORF">NCTC9183_03597</name>
</gene>